<keyword evidence="14" id="KW-0325">Glycoprotein</keyword>
<evidence type="ECO:0000313" key="19">
    <source>
        <dbReference type="Proteomes" id="UP000087171"/>
    </source>
</evidence>
<reference evidence="20" key="2">
    <citation type="submission" date="2025-08" db="UniProtKB">
        <authorList>
            <consortium name="RefSeq"/>
        </authorList>
    </citation>
    <scope>IDENTIFICATION</scope>
    <source>
        <tissue evidence="20">Etiolated seedlings</tissue>
    </source>
</reference>
<dbReference type="InterPro" id="IPR045054">
    <property type="entry name" value="P4HA-like"/>
</dbReference>
<dbReference type="GO" id="GO:0005789">
    <property type="term" value="C:endoplasmic reticulum membrane"/>
    <property type="evidence" value="ECO:0007669"/>
    <property type="project" value="UniProtKB-SubCell"/>
</dbReference>
<dbReference type="GO" id="GO:0004656">
    <property type="term" value="F:procollagen-proline 4-dioxygenase activity"/>
    <property type="evidence" value="ECO:0007669"/>
    <property type="project" value="UniProtKB-EC"/>
</dbReference>
<dbReference type="RefSeq" id="XP_004489361.1">
    <property type="nucleotide sequence ID" value="XM_004489304.3"/>
</dbReference>
<evidence type="ECO:0000256" key="11">
    <source>
        <dbReference type="ARBA" id="ARBA00023002"/>
    </source>
</evidence>
<keyword evidence="7" id="KW-0256">Endoplasmic reticulum</keyword>
<evidence type="ECO:0000256" key="12">
    <source>
        <dbReference type="ARBA" id="ARBA00023004"/>
    </source>
</evidence>
<comment type="subcellular location">
    <subcellularLocation>
        <location evidence="2">Endoplasmic reticulum membrane</location>
        <topology evidence="2">Single-pass type II membrane protein</topology>
    </subcellularLocation>
</comment>
<accession>A0A1S2XJ33</accession>
<evidence type="ECO:0000256" key="9">
    <source>
        <dbReference type="ARBA" id="ARBA00022968"/>
    </source>
</evidence>
<dbReference type="PROSITE" id="PS51471">
    <property type="entry name" value="FE2OG_OXY"/>
    <property type="match status" value="1"/>
</dbReference>
<dbReference type="GO" id="GO:0005506">
    <property type="term" value="F:iron ion binding"/>
    <property type="evidence" value="ECO:0007669"/>
    <property type="project" value="InterPro"/>
</dbReference>
<dbReference type="PANTHER" id="PTHR10869">
    <property type="entry name" value="PROLYL 4-HYDROXYLASE ALPHA SUBUNIT"/>
    <property type="match status" value="1"/>
</dbReference>
<evidence type="ECO:0000256" key="4">
    <source>
        <dbReference type="ARBA" id="ARBA00012269"/>
    </source>
</evidence>
<evidence type="ECO:0000259" key="18">
    <source>
        <dbReference type="PROSITE" id="PS51670"/>
    </source>
</evidence>
<keyword evidence="10" id="KW-1133">Transmembrane helix</keyword>
<keyword evidence="12" id="KW-0408">Iron</keyword>
<evidence type="ECO:0000313" key="20">
    <source>
        <dbReference type="RefSeq" id="XP_004489361.1"/>
    </source>
</evidence>
<dbReference type="Proteomes" id="UP000087171">
    <property type="component" value="Chromosome Ca2"/>
</dbReference>
<keyword evidence="9" id="KW-0735">Signal-anchor</keyword>
<dbReference type="Pfam" id="PF01549">
    <property type="entry name" value="ShK"/>
    <property type="match status" value="1"/>
</dbReference>
<dbReference type="PaxDb" id="3827-XP_004489361.1"/>
<feature type="signal peptide" evidence="16">
    <location>
        <begin position="1"/>
        <end position="24"/>
    </location>
</feature>
<dbReference type="KEGG" id="cam:101503898"/>
<keyword evidence="13" id="KW-0472">Membrane</keyword>
<evidence type="ECO:0000256" key="1">
    <source>
        <dbReference type="ARBA" id="ARBA00001961"/>
    </source>
</evidence>
<evidence type="ECO:0000256" key="5">
    <source>
        <dbReference type="ARBA" id="ARBA00022692"/>
    </source>
</evidence>
<dbReference type="SMART" id="SM00254">
    <property type="entry name" value="ShKT"/>
    <property type="match status" value="1"/>
</dbReference>
<evidence type="ECO:0000256" key="16">
    <source>
        <dbReference type="SAM" id="SignalP"/>
    </source>
</evidence>
<dbReference type="STRING" id="3827.A0A1S2XJ33"/>
<feature type="chain" id="PRO_5010342431" description="procollagen-proline 4-dioxygenase" evidence="16">
    <location>
        <begin position="25"/>
        <end position="321"/>
    </location>
</feature>
<comment type="similarity">
    <text evidence="3">Belongs to the P4HA family.</text>
</comment>
<keyword evidence="16" id="KW-0732">Signal</keyword>
<keyword evidence="8" id="KW-0223">Dioxygenase</keyword>
<evidence type="ECO:0000256" key="6">
    <source>
        <dbReference type="ARBA" id="ARBA00022723"/>
    </source>
</evidence>
<dbReference type="InterPro" id="IPR003582">
    <property type="entry name" value="ShKT_dom"/>
</dbReference>
<comment type="cofactor">
    <cofactor evidence="1">
        <name>L-ascorbate</name>
        <dbReference type="ChEBI" id="CHEBI:38290"/>
    </cofactor>
</comment>
<dbReference type="InterPro" id="IPR006620">
    <property type="entry name" value="Pro_4_hyd_alph"/>
</dbReference>
<dbReference type="eggNOG" id="KOG1591">
    <property type="taxonomic scope" value="Eukaryota"/>
</dbReference>
<feature type="domain" description="ShKT" evidence="18">
    <location>
        <begin position="279"/>
        <end position="319"/>
    </location>
</feature>
<dbReference type="Pfam" id="PF13640">
    <property type="entry name" value="2OG-FeII_Oxy_3"/>
    <property type="match status" value="1"/>
</dbReference>
<dbReference type="EC" id="1.14.11.2" evidence="4"/>
<evidence type="ECO:0000256" key="2">
    <source>
        <dbReference type="ARBA" id="ARBA00004648"/>
    </source>
</evidence>
<dbReference type="GO" id="GO:0031418">
    <property type="term" value="F:L-ascorbic acid binding"/>
    <property type="evidence" value="ECO:0007669"/>
    <property type="project" value="InterPro"/>
</dbReference>
<sequence length="321" mass="35733">MFHLRFLPYLLFCPCFLSVLFVSSIRLPGLVEDKTTGGSVVGATKHGSKVKFDPTRVTQLSWSPRAFLYKNFLSDEECDHLKILAKDKLEKSMVADNESGKSIESDVRTSSGMFLGKAQDEIVSGIEDRIAAWTFLPIENGESIQVLHYQHGEKYEPHFDFFHDKANQILGGHRIATVLMYLSNVEKGGETIFPNAEGTLSQPKDESWSECAHNGYAVKPQKGDALLFFSLHLNATTDANSLHGSCPVIEGEKWSATKWIHVADFEKPVGRLDVEEGECVDENDNCARWAKVGECDKNPLYMIGREGVKGKCMKSCNVCSS</sequence>
<dbReference type="SMART" id="SM00702">
    <property type="entry name" value="P4Hc"/>
    <property type="match status" value="1"/>
</dbReference>
<dbReference type="PROSITE" id="PS51670">
    <property type="entry name" value="SHKT"/>
    <property type="match status" value="1"/>
</dbReference>
<keyword evidence="5" id="KW-0812">Transmembrane</keyword>
<evidence type="ECO:0000256" key="13">
    <source>
        <dbReference type="ARBA" id="ARBA00023136"/>
    </source>
</evidence>
<dbReference type="OrthoDB" id="420380at2759"/>
<keyword evidence="19" id="KW-1185">Reference proteome</keyword>
<comment type="catalytic activity">
    <reaction evidence="15">
        <text>L-prolyl-[collagen] + 2-oxoglutarate + O2 = trans-4-hydroxy-L-prolyl-[collagen] + succinate + CO2</text>
        <dbReference type="Rhea" id="RHEA:18945"/>
        <dbReference type="Rhea" id="RHEA-COMP:11676"/>
        <dbReference type="Rhea" id="RHEA-COMP:11680"/>
        <dbReference type="ChEBI" id="CHEBI:15379"/>
        <dbReference type="ChEBI" id="CHEBI:16526"/>
        <dbReference type="ChEBI" id="CHEBI:16810"/>
        <dbReference type="ChEBI" id="CHEBI:30031"/>
        <dbReference type="ChEBI" id="CHEBI:50342"/>
        <dbReference type="ChEBI" id="CHEBI:61965"/>
        <dbReference type="EC" id="1.14.11.2"/>
    </reaction>
</comment>
<name>A0A1S2XJ33_CICAR</name>
<feature type="domain" description="Fe2OG dioxygenase" evidence="17">
    <location>
        <begin position="140"/>
        <end position="262"/>
    </location>
</feature>
<evidence type="ECO:0000256" key="15">
    <source>
        <dbReference type="ARBA" id="ARBA00049169"/>
    </source>
</evidence>
<evidence type="ECO:0000256" key="7">
    <source>
        <dbReference type="ARBA" id="ARBA00022824"/>
    </source>
</evidence>
<evidence type="ECO:0000256" key="3">
    <source>
        <dbReference type="ARBA" id="ARBA00006511"/>
    </source>
</evidence>
<organism evidence="19 20">
    <name type="scientific">Cicer arietinum</name>
    <name type="common">Chickpea</name>
    <name type="synonym">Garbanzo</name>
    <dbReference type="NCBI Taxonomy" id="3827"/>
    <lineage>
        <taxon>Eukaryota</taxon>
        <taxon>Viridiplantae</taxon>
        <taxon>Streptophyta</taxon>
        <taxon>Embryophyta</taxon>
        <taxon>Tracheophyta</taxon>
        <taxon>Spermatophyta</taxon>
        <taxon>Magnoliopsida</taxon>
        <taxon>eudicotyledons</taxon>
        <taxon>Gunneridae</taxon>
        <taxon>Pentapetalae</taxon>
        <taxon>rosids</taxon>
        <taxon>fabids</taxon>
        <taxon>Fabales</taxon>
        <taxon>Fabaceae</taxon>
        <taxon>Papilionoideae</taxon>
        <taxon>50 kb inversion clade</taxon>
        <taxon>NPAAA clade</taxon>
        <taxon>Hologalegina</taxon>
        <taxon>IRL clade</taxon>
        <taxon>Cicereae</taxon>
        <taxon>Cicer</taxon>
    </lineage>
</organism>
<dbReference type="GeneID" id="101503898"/>
<dbReference type="FunFam" id="2.60.120.620:FF:000002">
    <property type="entry name" value="Prolyl 4-hydroxylase 4"/>
    <property type="match status" value="1"/>
</dbReference>
<dbReference type="InterPro" id="IPR044862">
    <property type="entry name" value="Pro_4_hyd_alph_FE2OG_OXY"/>
</dbReference>
<dbReference type="InterPro" id="IPR005123">
    <property type="entry name" value="Oxoglu/Fe-dep_dioxygenase_dom"/>
</dbReference>
<protein>
    <recommendedName>
        <fullName evidence="4">procollagen-proline 4-dioxygenase</fullName>
        <ecNumber evidence="4">1.14.11.2</ecNumber>
    </recommendedName>
</protein>
<proteinExistence type="inferred from homology"/>
<dbReference type="Gene3D" id="2.60.120.620">
    <property type="entry name" value="q2cbj1_9rhob like domain"/>
    <property type="match status" value="1"/>
</dbReference>
<reference evidence="19" key="1">
    <citation type="journal article" date="2013" name="Nat. Biotechnol.">
        <title>Draft genome sequence of chickpea (Cicer arietinum) provides a resource for trait improvement.</title>
        <authorList>
            <person name="Varshney R.K."/>
            <person name="Song C."/>
            <person name="Saxena R.K."/>
            <person name="Azam S."/>
            <person name="Yu S."/>
            <person name="Sharpe A.G."/>
            <person name="Cannon S."/>
            <person name="Baek J."/>
            <person name="Rosen B.D."/>
            <person name="Tar'an B."/>
            <person name="Millan T."/>
            <person name="Zhang X."/>
            <person name="Ramsay L.D."/>
            <person name="Iwata A."/>
            <person name="Wang Y."/>
            <person name="Nelson W."/>
            <person name="Farmer A.D."/>
            <person name="Gaur P.M."/>
            <person name="Soderlund C."/>
            <person name="Penmetsa R.V."/>
            <person name="Xu C."/>
            <person name="Bharti A.K."/>
            <person name="He W."/>
            <person name="Winter P."/>
            <person name="Zhao S."/>
            <person name="Hane J.K."/>
            <person name="Carrasquilla-Garcia N."/>
            <person name="Condie J.A."/>
            <person name="Upadhyaya H.D."/>
            <person name="Luo M.C."/>
            <person name="Thudi M."/>
            <person name="Gowda C.L."/>
            <person name="Singh N.P."/>
            <person name="Lichtenzveig J."/>
            <person name="Gali K.K."/>
            <person name="Rubio J."/>
            <person name="Nadarajan N."/>
            <person name="Dolezel J."/>
            <person name="Bansal K.C."/>
            <person name="Xu X."/>
            <person name="Edwards D."/>
            <person name="Zhang G."/>
            <person name="Kahl G."/>
            <person name="Gil J."/>
            <person name="Singh K.B."/>
            <person name="Datta S.K."/>
            <person name="Jackson S.A."/>
            <person name="Wang J."/>
            <person name="Cook D.R."/>
        </authorList>
    </citation>
    <scope>NUCLEOTIDE SEQUENCE [LARGE SCALE GENOMIC DNA]</scope>
    <source>
        <strain evidence="19">cv. CDC Frontier</strain>
    </source>
</reference>
<evidence type="ECO:0000259" key="17">
    <source>
        <dbReference type="PROSITE" id="PS51471"/>
    </source>
</evidence>
<keyword evidence="6" id="KW-0479">Metal-binding</keyword>
<evidence type="ECO:0000256" key="10">
    <source>
        <dbReference type="ARBA" id="ARBA00022989"/>
    </source>
</evidence>
<keyword evidence="11" id="KW-0560">Oxidoreductase</keyword>
<dbReference type="PANTHER" id="PTHR10869:SF238">
    <property type="entry name" value="PROLYL 4-HYDROXYLASE 6-RELATED"/>
    <property type="match status" value="1"/>
</dbReference>
<gene>
    <name evidence="20" type="primary">LOC101503898</name>
</gene>
<evidence type="ECO:0000256" key="8">
    <source>
        <dbReference type="ARBA" id="ARBA00022964"/>
    </source>
</evidence>
<evidence type="ECO:0000256" key="14">
    <source>
        <dbReference type="ARBA" id="ARBA00023180"/>
    </source>
</evidence>
<dbReference type="AlphaFoldDB" id="A0A1S2XJ33"/>